<dbReference type="CDD" id="cd06127">
    <property type="entry name" value="DEDDh"/>
    <property type="match status" value="1"/>
</dbReference>
<comment type="caution">
    <text evidence="4">The sequence shown here is derived from an EMBL/GenBank/DDBJ whole genome shotgun (WGS) entry which is preliminary data.</text>
</comment>
<dbReference type="PANTHER" id="PTHR30231">
    <property type="entry name" value="DNA POLYMERASE III SUBUNIT EPSILON"/>
    <property type="match status" value="1"/>
</dbReference>
<dbReference type="InterPro" id="IPR036397">
    <property type="entry name" value="RNaseH_sf"/>
</dbReference>
<keyword evidence="2" id="KW-0812">Transmembrane</keyword>
<feature type="transmembrane region" description="Helical" evidence="2">
    <location>
        <begin position="7"/>
        <end position="26"/>
    </location>
</feature>
<evidence type="ECO:0000313" key="7">
    <source>
        <dbReference type="Proteomes" id="UP000323392"/>
    </source>
</evidence>
<keyword evidence="2" id="KW-1133">Transmembrane helix</keyword>
<dbReference type="FunFam" id="3.30.420.10:FF:000045">
    <property type="entry name" value="3'-5' exonuclease DinG"/>
    <property type="match status" value="1"/>
</dbReference>
<keyword evidence="2" id="KW-0472">Membrane</keyword>
<dbReference type="EMBL" id="FRBG01000012">
    <property type="protein sequence ID" value="SHL12340.1"/>
    <property type="molecule type" value="Genomic_DNA"/>
</dbReference>
<keyword evidence="1" id="KW-0378">Hydrolase</keyword>
<dbReference type="EC" id="2.7.7.7" evidence="4"/>
<dbReference type="GO" id="GO:0045004">
    <property type="term" value="P:DNA replication proofreading"/>
    <property type="evidence" value="ECO:0007669"/>
    <property type="project" value="TreeGrafter"/>
</dbReference>
<keyword evidence="4" id="KW-0548">Nucleotidyltransferase</keyword>
<keyword evidence="4" id="KW-0808">Transferase</keyword>
<accession>A0A150FR25</accession>
<evidence type="ECO:0000313" key="5">
    <source>
        <dbReference type="EMBL" id="SHL12340.1"/>
    </source>
</evidence>
<evidence type="ECO:0000256" key="2">
    <source>
        <dbReference type="SAM" id="Phobius"/>
    </source>
</evidence>
<dbReference type="GO" id="GO:0008408">
    <property type="term" value="F:3'-5' exonuclease activity"/>
    <property type="evidence" value="ECO:0007669"/>
    <property type="project" value="TreeGrafter"/>
</dbReference>
<dbReference type="SMART" id="SM00479">
    <property type="entry name" value="EXOIII"/>
    <property type="match status" value="1"/>
</dbReference>
<keyword evidence="1" id="KW-0540">Nuclease</keyword>
<dbReference type="Gene3D" id="3.30.420.10">
    <property type="entry name" value="Ribonuclease H-like superfamily/Ribonuclease H"/>
    <property type="match status" value="1"/>
</dbReference>
<dbReference type="SUPFAM" id="SSF53098">
    <property type="entry name" value="Ribonuclease H-like"/>
    <property type="match status" value="1"/>
</dbReference>
<proteinExistence type="predicted"/>
<dbReference type="AlphaFoldDB" id="A0A150FR25"/>
<dbReference type="RefSeq" id="WP_066070248.1">
    <property type="nucleotide sequence ID" value="NZ_FRBG01000012.1"/>
</dbReference>
<dbReference type="STRING" id="1121328.JWYL7_1124"/>
<feature type="domain" description="Exonuclease" evidence="3">
    <location>
        <begin position="118"/>
        <end position="284"/>
    </location>
</feature>
<reference evidence="5 7" key="2">
    <citation type="submission" date="2016-11" db="EMBL/GenBank/DDBJ databases">
        <authorList>
            <person name="Varghese N."/>
            <person name="Submissions S."/>
        </authorList>
    </citation>
    <scope>NUCLEOTIDE SEQUENCE [LARGE SCALE GENOMIC DNA]</scope>
    <source>
        <strain evidence="5 7">DSM 7308</strain>
    </source>
</reference>
<dbReference type="InterPro" id="IPR013520">
    <property type="entry name" value="Ribonucl_H"/>
</dbReference>
<evidence type="ECO:0000256" key="1">
    <source>
        <dbReference type="ARBA" id="ARBA00022839"/>
    </source>
</evidence>
<evidence type="ECO:0000313" key="4">
    <source>
        <dbReference type="EMBL" id="KXZ40049.1"/>
    </source>
</evidence>
<reference evidence="4 6" key="1">
    <citation type="submission" date="2016-02" db="EMBL/GenBank/DDBJ databases">
        <title>Draft genome sequence for Clostridium paradoxum JW-YL-7.</title>
        <authorList>
            <person name="Utturkar S.M."/>
            <person name="Lancaster A."/>
            <person name="Poole F.L."/>
            <person name="Adams M.W."/>
            <person name="Brown S.D."/>
        </authorList>
    </citation>
    <scope>NUCLEOTIDE SEQUENCE [LARGE SCALE GENOMIC DNA]</scope>
    <source>
        <strain evidence="4 6">JW-YL-7</strain>
    </source>
</reference>
<dbReference type="InterPro" id="IPR012337">
    <property type="entry name" value="RNaseH-like_sf"/>
</dbReference>
<dbReference type="Pfam" id="PF00929">
    <property type="entry name" value="RNase_T"/>
    <property type="match status" value="1"/>
</dbReference>
<dbReference type="InterPro" id="IPR006054">
    <property type="entry name" value="DnaQ"/>
</dbReference>
<keyword evidence="7" id="KW-1185">Reference proteome</keyword>
<name>A0A150FR25_CLOPD</name>
<dbReference type="OrthoDB" id="9813328at2"/>
<dbReference type="Proteomes" id="UP000323392">
    <property type="component" value="Unassembled WGS sequence"/>
</dbReference>
<sequence length="410" mass="47681">MLNFFRILTGIFFTLFTFLMLGIFIMPIIENPFIGILIVGILLYVSYKIGFKLANKLFKYQKEINNTIDTVYEKNEIQKDTEIYTETEDFTTEPAIQEGYIISKEINSPVYSDKVYKNFVVLDFETTGLDPNTDKIIEIAALKYIDRSLVDEFVTLVNPEITIPKKITKINGITDDMVNDKPTIKEVLPSLLQFIGDLPIVAHNAPFDARFLKYAVLNNFGEDSIENNFIDTVKIAREIYPNLTNHKLTTIKEHLNINLSSHRAYNDTLVTAQIYLDYSKKKINEYNSQIPIFDQIDEDIYMCFITHKSGMNEKFGTSEDFCKLEEKISEICKKNNGRHYKAASKNVKFAIIFNYLNRTKSCVDTLRNKGYKVTTFEEAIKFFELDYMWDIESLVNAEKEYKEFSYKIVE</sequence>
<protein>
    <submittedName>
        <fullName evidence="4">DNA polymerase III, epsilon subunit</fullName>
        <ecNumber evidence="4">2.7.7.7</ecNumber>
    </submittedName>
    <submittedName>
        <fullName evidence="5">DNA polymerase-3 subunit epsilon</fullName>
    </submittedName>
</protein>
<evidence type="ECO:0000313" key="6">
    <source>
        <dbReference type="Proteomes" id="UP000092605"/>
    </source>
</evidence>
<dbReference type="NCBIfam" id="TIGR00573">
    <property type="entry name" value="dnaq"/>
    <property type="match status" value="1"/>
</dbReference>
<dbReference type="PANTHER" id="PTHR30231:SF41">
    <property type="entry name" value="DNA POLYMERASE III SUBUNIT EPSILON"/>
    <property type="match status" value="1"/>
</dbReference>
<evidence type="ECO:0000259" key="3">
    <source>
        <dbReference type="SMART" id="SM00479"/>
    </source>
</evidence>
<organism evidence="4 6">
    <name type="scientific">Alkalithermobacter thermoalcaliphilus JW-YL-7 = DSM 7308</name>
    <dbReference type="NCBI Taxonomy" id="1121328"/>
    <lineage>
        <taxon>Bacteria</taxon>
        <taxon>Bacillati</taxon>
        <taxon>Bacillota</taxon>
        <taxon>Clostridia</taxon>
        <taxon>Peptostreptococcales</taxon>
        <taxon>Tepidibacteraceae</taxon>
        <taxon>Alkalithermobacter</taxon>
    </lineage>
</organism>
<dbReference type="EMBL" id="LSFY01000001">
    <property type="protein sequence ID" value="KXZ40049.1"/>
    <property type="molecule type" value="Genomic_DNA"/>
</dbReference>
<dbReference type="GO" id="GO:0003677">
    <property type="term" value="F:DNA binding"/>
    <property type="evidence" value="ECO:0007669"/>
    <property type="project" value="InterPro"/>
</dbReference>
<dbReference type="GO" id="GO:0005829">
    <property type="term" value="C:cytosol"/>
    <property type="evidence" value="ECO:0007669"/>
    <property type="project" value="TreeGrafter"/>
</dbReference>
<dbReference type="Proteomes" id="UP000092605">
    <property type="component" value="Unassembled WGS sequence"/>
</dbReference>
<keyword evidence="1" id="KW-0269">Exonuclease</keyword>
<feature type="transmembrane region" description="Helical" evidence="2">
    <location>
        <begin position="32"/>
        <end position="51"/>
    </location>
</feature>
<dbReference type="GO" id="GO:0003887">
    <property type="term" value="F:DNA-directed DNA polymerase activity"/>
    <property type="evidence" value="ECO:0007669"/>
    <property type="project" value="UniProtKB-EC"/>
</dbReference>
<dbReference type="PATRIC" id="fig|1121328.3.peg.1133"/>
<gene>
    <name evidence="4" type="ORF">JWYL7_1124</name>
    <name evidence="5" type="ORF">SAMN05661008_01491</name>
</gene>